<dbReference type="SUPFAM" id="SSF54427">
    <property type="entry name" value="NTF2-like"/>
    <property type="match status" value="1"/>
</dbReference>
<dbReference type="RefSeq" id="WP_264712260.1">
    <property type="nucleotide sequence ID" value="NZ_JAPDNT010000001.1"/>
</dbReference>
<dbReference type="NCBIfam" id="TIGR02096">
    <property type="entry name" value="ketosteroid isomerase-related protein"/>
    <property type="match status" value="1"/>
</dbReference>
<dbReference type="Proteomes" id="UP001165679">
    <property type="component" value="Unassembled WGS sequence"/>
</dbReference>
<name>A0AA41YHT8_9PROT</name>
<accession>A0AA41YHT8</accession>
<proteinExistence type="predicted"/>
<gene>
    <name evidence="2" type="ORF">OL599_03760</name>
</gene>
<comment type="caution">
    <text evidence="2">The sequence shown here is derived from an EMBL/GenBank/DDBJ whole genome shotgun (WGS) entry which is preliminary data.</text>
</comment>
<evidence type="ECO:0000259" key="1">
    <source>
        <dbReference type="Pfam" id="PF12680"/>
    </source>
</evidence>
<sequence length="139" mass="15114">MTDAETTIRAYYAAFNAGDMEAFLGLMTDDVAHDISQGGRETGKAAFRRFMDHMNRCYRERIADLVVMTDATGTRAAAEFTVHGTYLATDPGVPAGTPPASGQTYTLPAGAFFTLRDGRVARISNHYNLGDWVRQVGGK</sequence>
<evidence type="ECO:0000313" key="3">
    <source>
        <dbReference type="Proteomes" id="UP001165679"/>
    </source>
</evidence>
<dbReference type="InterPro" id="IPR011721">
    <property type="entry name" value="CHP02096"/>
</dbReference>
<organism evidence="2 3">
    <name type="scientific">Limobrevibacterium gyesilva</name>
    <dbReference type="NCBI Taxonomy" id="2991712"/>
    <lineage>
        <taxon>Bacteria</taxon>
        <taxon>Pseudomonadati</taxon>
        <taxon>Pseudomonadota</taxon>
        <taxon>Alphaproteobacteria</taxon>
        <taxon>Acetobacterales</taxon>
        <taxon>Acetobacteraceae</taxon>
        <taxon>Limobrevibacterium</taxon>
    </lineage>
</organism>
<dbReference type="InterPro" id="IPR032710">
    <property type="entry name" value="NTF2-like_dom_sf"/>
</dbReference>
<dbReference type="AlphaFoldDB" id="A0AA41YHT8"/>
<reference evidence="2" key="1">
    <citation type="submission" date="2022-09" db="EMBL/GenBank/DDBJ databases">
        <title>Rhodovastum sp. nov. RN2-1 isolated from soil in Seongnam, South Korea.</title>
        <authorList>
            <person name="Le N.T."/>
        </authorList>
    </citation>
    <scope>NUCLEOTIDE SEQUENCE</scope>
    <source>
        <strain evidence="2">RN2-1</strain>
    </source>
</reference>
<dbReference type="InterPro" id="IPR037401">
    <property type="entry name" value="SnoaL-like"/>
</dbReference>
<keyword evidence="3" id="KW-1185">Reference proteome</keyword>
<evidence type="ECO:0000313" key="2">
    <source>
        <dbReference type="EMBL" id="MCW3473684.1"/>
    </source>
</evidence>
<reference evidence="2" key="2">
    <citation type="submission" date="2022-10" db="EMBL/GenBank/DDBJ databases">
        <authorList>
            <person name="Trinh H.N."/>
        </authorList>
    </citation>
    <scope>NUCLEOTIDE SEQUENCE</scope>
    <source>
        <strain evidence="2">RN2-1</strain>
    </source>
</reference>
<feature type="domain" description="SnoaL-like" evidence="1">
    <location>
        <begin position="8"/>
        <end position="123"/>
    </location>
</feature>
<dbReference type="Pfam" id="PF12680">
    <property type="entry name" value="SnoaL_2"/>
    <property type="match status" value="1"/>
</dbReference>
<dbReference type="Gene3D" id="3.10.450.50">
    <property type="match status" value="1"/>
</dbReference>
<dbReference type="EMBL" id="JAPDNT010000001">
    <property type="protein sequence ID" value="MCW3473684.1"/>
    <property type="molecule type" value="Genomic_DNA"/>
</dbReference>
<protein>
    <submittedName>
        <fullName evidence="2">Nuclear transport factor 2 family protein</fullName>
    </submittedName>
</protein>